<dbReference type="AlphaFoldDB" id="A0A0E9QNA5"/>
<name>A0A0E9QNA5_ANGAN</name>
<protein>
    <recommendedName>
        <fullName evidence="3">Secreted protein</fullName>
    </recommendedName>
</protein>
<organism evidence="2">
    <name type="scientific">Anguilla anguilla</name>
    <name type="common">European freshwater eel</name>
    <name type="synonym">Muraena anguilla</name>
    <dbReference type="NCBI Taxonomy" id="7936"/>
    <lineage>
        <taxon>Eukaryota</taxon>
        <taxon>Metazoa</taxon>
        <taxon>Chordata</taxon>
        <taxon>Craniata</taxon>
        <taxon>Vertebrata</taxon>
        <taxon>Euteleostomi</taxon>
        <taxon>Actinopterygii</taxon>
        <taxon>Neopterygii</taxon>
        <taxon>Teleostei</taxon>
        <taxon>Anguilliformes</taxon>
        <taxon>Anguillidae</taxon>
        <taxon>Anguilla</taxon>
    </lineage>
</organism>
<reference evidence="2" key="2">
    <citation type="journal article" date="2015" name="Fish Shellfish Immunol.">
        <title>Early steps in the European eel (Anguilla anguilla)-Vibrio vulnificus interaction in the gills: Role of the RtxA13 toxin.</title>
        <authorList>
            <person name="Callol A."/>
            <person name="Pajuelo D."/>
            <person name="Ebbesson L."/>
            <person name="Teles M."/>
            <person name="MacKenzie S."/>
            <person name="Amaro C."/>
        </authorList>
    </citation>
    <scope>NUCLEOTIDE SEQUENCE</scope>
</reference>
<sequence>MFSVFFCFCFCFFCFLMAVPFIQPHAFPEELISAFCSVDMSGDVTAYKLNLIGWKHKMVEQLCSIVSHCSFNEMAKA</sequence>
<keyword evidence="1" id="KW-0732">Signal</keyword>
<dbReference type="EMBL" id="GBXM01090802">
    <property type="protein sequence ID" value="JAH17775.1"/>
    <property type="molecule type" value="Transcribed_RNA"/>
</dbReference>
<proteinExistence type="predicted"/>
<evidence type="ECO:0000313" key="2">
    <source>
        <dbReference type="EMBL" id="JAH17775.1"/>
    </source>
</evidence>
<accession>A0A0E9QNA5</accession>
<reference evidence="2" key="1">
    <citation type="submission" date="2014-11" db="EMBL/GenBank/DDBJ databases">
        <authorList>
            <person name="Amaro Gonzalez C."/>
        </authorList>
    </citation>
    <scope>NUCLEOTIDE SEQUENCE</scope>
</reference>
<feature type="chain" id="PRO_5002431498" description="Secreted protein" evidence="1">
    <location>
        <begin position="19"/>
        <end position="77"/>
    </location>
</feature>
<evidence type="ECO:0000256" key="1">
    <source>
        <dbReference type="SAM" id="SignalP"/>
    </source>
</evidence>
<evidence type="ECO:0008006" key="3">
    <source>
        <dbReference type="Google" id="ProtNLM"/>
    </source>
</evidence>
<feature type="signal peptide" evidence="1">
    <location>
        <begin position="1"/>
        <end position="18"/>
    </location>
</feature>